<dbReference type="Proteomes" id="UP000037035">
    <property type="component" value="Unassembled WGS sequence"/>
</dbReference>
<dbReference type="GO" id="GO:0032196">
    <property type="term" value="P:transposition"/>
    <property type="evidence" value="ECO:0007669"/>
    <property type="project" value="UniProtKB-KW"/>
</dbReference>
<dbReference type="GO" id="GO:0003887">
    <property type="term" value="F:DNA-directed DNA polymerase activity"/>
    <property type="evidence" value="ECO:0007669"/>
    <property type="project" value="UniProtKB-KW"/>
</dbReference>
<dbReference type="GO" id="GO:0008233">
    <property type="term" value="F:peptidase activity"/>
    <property type="evidence" value="ECO:0007669"/>
    <property type="project" value="UniProtKB-KW"/>
</dbReference>
<sequence>MDKLKLIYLKLAINAVPTLTQDNYSIWHTRILKYFDILKIKDYFLEEKGALSNDQARNVRTILTAKIDAVVHANVINHLNKDNVLLIWKAIINYFASQHAANCARVWNHFSYLSFNQADISGFITNVKSVIEKLHEVGINHDLDIIAYEIIKKLPKTPEFNGIATAITHSGSAITPELVLDHLRLHANQLAIEGPTGSSSINQVSLFTDSSQKCRSDAHNTLANHPPSRCWKMFPHLRPASNPSKGKDSHLEHSVSSFFSSQPPLLPCFILDSGATAHMTANLNLFTSFNHSEEGIVQTSSGVESMRIEGSGSIKLEFGTGSLVLDDVLYVPKLAVNLLSIRCLVLNDYVVSFEKNSFTVSNSTGTIIAGNYVSNLPTVEFKNLIHQSLFSPSELLHKSLGHVSYHRIRRRLGIPVKDFGSCEACAVSKITHGSFHTRHSRATKPFEELHIDLVGPILPISREGFKYFLTIVDSCTWYCSAIPVKDKSNVAEMIAQAIGLKAKHFGYFPSVIHSDRGTEFINSHLLEF</sequence>
<dbReference type="PROSITE" id="PS50994">
    <property type="entry name" value="INTEGRASE"/>
    <property type="match status" value="1"/>
</dbReference>
<dbReference type="GO" id="GO:0004519">
    <property type="term" value="F:endonuclease activity"/>
    <property type="evidence" value="ECO:0007669"/>
    <property type="project" value="UniProtKB-KW"/>
</dbReference>
<keyword evidence="7" id="KW-0479">Metal-binding</keyword>
<evidence type="ECO:0000256" key="19">
    <source>
        <dbReference type="ARBA" id="ARBA00048173"/>
    </source>
</evidence>
<evidence type="ECO:0000256" key="4">
    <source>
        <dbReference type="ARBA" id="ARBA00022670"/>
    </source>
</evidence>
<dbReference type="GO" id="GO:0003964">
    <property type="term" value="F:RNA-directed DNA polymerase activity"/>
    <property type="evidence" value="ECO:0007669"/>
    <property type="project" value="UniProtKB-KW"/>
</dbReference>
<evidence type="ECO:0000259" key="21">
    <source>
        <dbReference type="PROSITE" id="PS50994"/>
    </source>
</evidence>
<dbReference type="PANTHER" id="PTHR42648">
    <property type="entry name" value="TRANSPOSASE, PUTATIVE-RELATED"/>
    <property type="match status" value="1"/>
</dbReference>
<proteinExistence type="predicted"/>
<dbReference type="InterPro" id="IPR012337">
    <property type="entry name" value="RNaseH-like_sf"/>
</dbReference>
<keyword evidence="16" id="KW-0808">Transferase</keyword>
<dbReference type="VEuPathDB" id="FungiDB:VP01_567g11"/>
<dbReference type="GO" id="GO:0006508">
    <property type="term" value="P:proteolysis"/>
    <property type="evidence" value="ECO:0007669"/>
    <property type="project" value="UniProtKB-KW"/>
</dbReference>
<evidence type="ECO:0000256" key="13">
    <source>
        <dbReference type="ARBA" id="ARBA00022884"/>
    </source>
</evidence>
<name>A0A0L6UJI9_9BASI</name>
<keyword evidence="6" id="KW-0540">Nuclease</keyword>
<keyword evidence="2" id="KW-0815">Transposition</keyword>
<evidence type="ECO:0000256" key="12">
    <source>
        <dbReference type="ARBA" id="ARBA00022842"/>
    </source>
</evidence>
<comment type="catalytic activity">
    <reaction evidence="19">
        <text>DNA(n) + a 2'-deoxyribonucleoside 5'-triphosphate = DNA(n+1) + diphosphate</text>
        <dbReference type="Rhea" id="RHEA:22508"/>
        <dbReference type="Rhea" id="RHEA-COMP:17339"/>
        <dbReference type="Rhea" id="RHEA-COMP:17340"/>
        <dbReference type="ChEBI" id="CHEBI:33019"/>
        <dbReference type="ChEBI" id="CHEBI:61560"/>
        <dbReference type="ChEBI" id="CHEBI:173112"/>
        <dbReference type="EC" id="2.7.7.49"/>
    </reaction>
</comment>
<evidence type="ECO:0000256" key="11">
    <source>
        <dbReference type="ARBA" id="ARBA00022840"/>
    </source>
</evidence>
<reference evidence="22 23" key="1">
    <citation type="submission" date="2015-08" db="EMBL/GenBank/DDBJ databases">
        <title>Next Generation Sequencing and Analysis of the Genome of Puccinia sorghi L Schw, the Causal Agent of Maize Common Rust.</title>
        <authorList>
            <person name="Rochi L."/>
            <person name="Burguener G."/>
            <person name="Darino M."/>
            <person name="Turjanski A."/>
            <person name="Kreff E."/>
            <person name="Dieguez M.J."/>
            <person name="Sacco F."/>
        </authorList>
    </citation>
    <scope>NUCLEOTIDE SEQUENCE [LARGE SCALE GENOMIC DNA]</scope>
    <source>
        <strain evidence="22 23">RO10H11247</strain>
    </source>
</reference>
<evidence type="ECO:0000313" key="22">
    <source>
        <dbReference type="EMBL" id="KNZ48432.1"/>
    </source>
</evidence>
<feature type="domain" description="Integrase catalytic" evidence="21">
    <location>
        <begin position="441"/>
        <end position="528"/>
    </location>
</feature>
<dbReference type="Gene3D" id="3.30.420.10">
    <property type="entry name" value="Ribonuclease H-like superfamily/Ribonuclease H"/>
    <property type="match status" value="1"/>
</dbReference>
<comment type="catalytic activity">
    <reaction evidence="20">
        <text>DNA(n) + a 2'-deoxyribonucleoside 5'-triphosphate = DNA(n+1) + diphosphate</text>
        <dbReference type="Rhea" id="RHEA:22508"/>
        <dbReference type="Rhea" id="RHEA-COMP:17339"/>
        <dbReference type="Rhea" id="RHEA-COMP:17340"/>
        <dbReference type="ChEBI" id="CHEBI:33019"/>
        <dbReference type="ChEBI" id="CHEBI:61560"/>
        <dbReference type="ChEBI" id="CHEBI:173112"/>
        <dbReference type="EC" id="2.7.7.7"/>
    </reaction>
</comment>
<dbReference type="SUPFAM" id="SSF53098">
    <property type="entry name" value="Ribonuclease H-like"/>
    <property type="match status" value="1"/>
</dbReference>
<evidence type="ECO:0000256" key="5">
    <source>
        <dbReference type="ARBA" id="ARBA00022695"/>
    </source>
</evidence>
<dbReference type="GO" id="GO:0005524">
    <property type="term" value="F:ATP binding"/>
    <property type="evidence" value="ECO:0007669"/>
    <property type="project" value="UniProtKB-KW"/>
</dbReference>
<evidence type="ECO:0000256" key="9">
    <source>
        <dbReference type="ARBA" id="ARBA00022759"/>
    </source>
</evidence>
<evidence type="ECO:0000256" key="16">
    <source>
        <dbReference type="ARBA" id="ARBA00022932"/>
    </source>
</evidence>
<organism evidence="22 23">
    <name type="scientific">Puccinia sorghi</name>
    <dbReference type="NCBI Taxonomy" id="27349"/>
    <lineage>
        <taxon>Eukaryota</taxon>
        <taxon>Fungi</taxon>
        <taxon>Dikarya</taxon>
        <taxon>Basidiomycota</taxon>
        <taxon>Pucciniomycotina</taxon>
        <taxon>Pucciniomycetes</taxon>
        <taxon>Pucciniales</taxon>
        <taxon>Pucciniaceae</taxon>
        <taxon>Puccinia</taxon>
    </lineage>
</organism>
<evidence type="ECO:0000256" key="14">
    <source>
        <dbReference type="ARBA" id="ARBA00022908"/>
    </source>
</evidence>
<keyword evidence="10" id="KW-0378">Hydrolase</keyword>
<dbReference type="EMBL" id="LAVV01010918">
    <property type="protein sequence ID" value="KNZ48432.1"/>
    <property type="molecule type" value="Genomic_DNA"/>
</dbReference>
<keyword evidence="5" id="KW-0548">Nucleotidyltransferase</keyword>
<dbReference type="Pfam" id="PF00665">
    <property type="entry name" value="rve"/>
    <property type="match status" value="1"/>
</dbReference>
<protein>
    <recommendedName>
        <fullName evidence="21">Integrase catalytic domain-containing protein</fullName>
    </recommendedName>
</protein>
<keyword evidence="3" id="KW-1188">Viral release from host cell</keyword>
<keyword evidence="12" id="KW-0460">Magnesium</keyword>
<dbReference type="PANTHER" id="PTHR42648:SF11">
    <property type="entry name" value="TRANSPOSON TY4-P GAG-POL POLYPROTEIN"/>
    <property type="match status" value="1"/>
</dbReference>
<dbReference type="Pfam" id="PF22936">
    <property type="entry name" value="Pol_BBD"/>
    <property type="match status" value="1"/>
</dbReference>
<evidence type="ECO:0000256" key="17">
    <source>
        <dbReference type="ARBA" id="ARBA00023113"/>
    </source>
</evidence>
<evidence type="ECO:0000256" key="3">
    <source>
        <dbReference type="ARBA" id="ARBA00022612"/>
    </source>
</evidence>
<dbReference type="GO" id="GO:0005634">
    <property type="term" value="C:nucleus"/>
    <property type="evidence" value="ECO:0007669"/>
    <property type="project" value="UniProtKB-ARBA"/>
</dbReference>
<comment type="caution">
    <text evidence="22">The sequence shown here is derived from an EMBL/GenBank/DDBJ whole genome shotgun (WGS) entry which is preliminary data.</text>
</comment>
<evidence type="ECO:0000256" key="1">
    <source>
        <dbReference type="ARBA" id="ARBA00002180"/>
    </source>
</evidence>
<keyword evidence="16" id="KW-0239">DNA-directed DNA polymerase</keyword>
<dbReference type="InterPro" id="IPR036397">
    <property type="entry name" value="RNaseH_sf"/>
</dbReference>
<keyword evidence="18" id="KW-0233">DNA recombination</keyword>
<dbReference type="AlphaFoldDB" id="A0A0L6UJI9"/>
<keyword evidence="11" id="KW-0067">ATP-binding</keyword>
<evidence type="ECO:0000256" key="8">
    <source>
        <dbReference type="ARBA" id="ARBA00022741"/>
    </source>
</evidence>
<dbReference type="GO" id="GO:0003723">
    <property type="term" value="F:RNA binding"/>
    <property type="evidence" value="ECO:0007669"/>
    <property type="project" value="UniProtKB-KW"/>
</dbReference>
<dbReference type="OrthoDB" id="7691805at2759"/>
<keyword evidence="14" id="KW-0229">DNA integration</keyword>
<accession>A0A0L6UJI9</accession>
<evidence type="ECO:0000313" key="23">
    <source>
        <dbReference type="Proteomes" id="UP000037035"/>
    </source>
</evidence>
<evidence type="ECO:0000256" key="7">
    <source>
        <dbReference type="ARBA" id="ARBA00022723"/>
    </source>
</evidence>
<dbReference type="GO" id="GO:0046872">
    <property type="term" value="F:metal ion binding"/>
    <property type="evidence" value="ECO:0007669"/>
    <property type="project" value="UniProtKB-KW"/>
</dbReference>
<evidence type="ECO:0000256" key="2">
    <source>
        <dbReference type="ARBA" id="ARBA00022578"/>
    </source>
</evidence>
<dbReference type="GO" id="GO:0006310">
    <property type="term" value="P:DNA recombination"/>
    <property type="evidence" value="ECO:0007669"/>
    <property type="project" value="UniProtKB-KW"/>
</dbReference>
<dbReference type="InterPro" id="IPR001584">
    <property type="entry name" value="Integrase_cat-core"/>
</dbReference>
<dbReference type="InterPro" id="IPR054722">
    <property type="entry name" value="PolX-like_BBD"/>
</dbReference>
<keyword evidence="4" id="KW-0645">Protease</keyword>
<keyword evidence="8" id="KW-0547">Nucleotide-binding</keyword>
<keyword evidence="13" id="KW-0694">RNA-binding</keyword>
<keyword evidence="17" id="KW-0917">Virion maturation</keyword>
<evidence type="ECO:0000256" key="6">
    <source>
        <dbReference type="ARBA" id="ARBA00022722"/>
    </source>
</evidence>
<dbReference type="GO" id="GO:0015074">
    <property type="term" value="P:DNA integration"/>
    <property type="evidence" value="ECO:0007669"/>
    <property type="project" value="UniProtKB-KW"/>
</dbReference>
<evidence type="ECO:0000256" key="18">
    <source>
        <dbReference type="ARBA" id="ARBA00023172"/>
    </source>
</evidence>
<gene>
    <name evidence="22" type="ORF">VP01_567g11</name>
</gene>
<keyword evidence="23" id="KW-1185">Reference proteome</keyword>
<keyword evidence="15" id="KW-0695">RNA-directed DNA polymerase</keyword>
<evidence type="ECO:0000256" key="20">
    <source>
        <dbReference type="ARBA" id="ARBA00049244"/>
    </source>
</evidence>
<comment type="function">
    <text evidence="1">The aspartyl protease (PR) mediates the proteolytic cleavages of the Gag and Gag-Pol polyproteins after assembly of the VLP.</text>
</comment>
<dbReference type="Pfam" id="PF14223">
    <property type="entry name" value="Retrotran_gag_2"/>
    <property type="match status" value="1"/>
</dbReference>
<evidence type="ECO:0000256" key="10">
    <source>
        <dbReference type="ARBA" id="ARBA00022801"/>
    </source>
</evidence>
<keyword evidence="9" id="KW-0255">Endonuclease</keyword>
<dbReference type="InterPro" id="IPR039537">
    <property type="entry name" value="Retrotran_Ty1/copia-like"/>
</dbReference>
<evidence type="ECO:0000256" key="15">
    <source>
        <dbReference type="ARBA" id="ARBA00022918"/>
    </source>
</evidence>